<evidence type="ECO:0000259" key="7">
    <source>
        <dbReference type="Pfam" id="PF07559"/>
    </source>
</evidence>
<keyword evidence="10" id="KW-1185">Reference proteome</keyword>
<dbReference type="NCBIfam" id="TIGR03506">
    <property type="entry name" value="FlgEFG_subfam"/>
    <property type="match status" value="1"/>
</dbReference>
<keyword evidence="9" id="KW-0282">Flagellum</keyword>
<protein>
    <recommendedName>
        <fullName evidence="4">Flagellar basal-body rod protein FlgF</fullName>
    </recommendedName>
</protein>
<dbReference type="SUPFAM" id="SSF117143">
    <property type="entry name" value="Flagellar hook protein flgE"/>
    <property type="match status" value="1"/>
</dbReference>
<comment type="subunit">
    <text evidence="4">The basal body constitutes a major portion of the flagellar organelle and consists of five rings (E,L,P,S, and M) mounted on a central rod. The rod consists of about 26 subunits of FlgG in the distal portion, and FlgB, FlgC and FlgF are thought to build up the proximal portion of the rod with about 6 subunits each.</text>
</comment>
<reference evidence="10" key="1">
    <citation type="journal article" date="2019" name="Int. J. Syst. Evol. Microbiol.">
        <title>The Global Catalogue of Microorganisms (GCM) 10K type strain sequencing project: providing services to taxonomists for standard genome sequencing and annotation.</title>
        <authorList>
            <consortium name="The Broad Institute Genomics Platform"/>
            <consortium name="The Broad Institute Genome Sequencing Center for Infectious Disease"/>
            <person name="Wu L."/>
            <person name="Ma J."/>
        </authorList>
    </citation>
    <scope>NUCLEOTIDE SEQUENCE [LARGE SCALE GENOMIC DNA]</scope>
    <source>
        <strain evidence="10">JCM 17666</strain>
    </source>
</reference>
<evidence type="ECO:0000259" key="5">
    <source>
        <dbReference type="Pfam" id="PF00460"/>
    </source>
</evidence>
<dbReference type="EMBL" id="BAABFO010000005">
    <property type="protein sequence ID" value="GAA4327753.1"/>
    <property type="molecule type" value="Genomic_DNA"/>
</dbReference>
<dbReference type="InterPro" id="IPR010930">
    <property type="entry name" value="Flg_bb/hook_C_dom"/>
</dbReference>
<evidence type="ECO:0000256" key="3">
    <source>
        <dbReference type="ARBA" id="ARBA00023143"/>
    </source>
</evidence>
<feature type="domain" description="Flagellar hook protein FlgE D2" evidence="7">
    <location>
        <begin position="164"/>
        <end position="300"/>
    </location>
</feature>
<feature type="domain" description="Flagellar basal body rod protein N-terminal" evidence="5">
    <location>
        <begin position="6"/>
        <end position="33"/>
    </location>
</feature>
<dbReference type="InterPro" id="IPR012836">
    <property type="entry name" value="FlgF"/>
</dbReference>
<feature type="domain" description="Flagellar basal-body/hook protein C-terminal" evidence="6">
    <location>
        <begin position="374"/>
        <end position="418"/>
    </location>
</feature>
<sequence length="419" mass="44212">MSFQQALSGLNAASKNLDVIGNNVANANTAGFKGARAEFADVYASTSMGVNTGTVGIGTQVSGVSQSFTQGNVSVTDRPFDIAISGDGFFRMDDNGNIVYTRNGQFQRDANGYLVNANGMRLTGFPADATGNINMSQPGPLQLLVNSIEARATQTATQGAIIDSRSDVIDAADVPFDPDNSQSFTHATSMNVYDSLGNSHMMSTYYVKRDSGDWAVYVSIDGQFANQPTPPSATIEPVTTLAFGNNGKLDTSGSNSNGHVTIGPMDLDNGAAPISFAYDLSQTTQTGQDFSNDVQLQDGYTSGRLTSFSIDDHGIITANYSNQQSRAQGQILLATFNNPEGLASVGNNNFAETTTSGVPRLGGPASSDFGSVRAGALEDANVDLTKELVDMITAQRVYQANAQTIKTQDSLMQTLVNLR</sequence>
<feature type="domain" description="Flagellar hook protein FlgE/F/G-like D1" evidence="8">
    <location>
        <begin position="83"/>
        <end position="137"/>
    </location>
</feature>
<dbReference type="Pfam" id="PF22692">
    <property type="entry name" value="LlgE_F_G_D1"/>
    <property type="match status" value="1"/>
</dbReference>
<dbReference type="InterPro" id="IPR037058">
    <property type="entry name" value="Falgellar_hook_FlgE_sf"/>
</dbReference>
<dbReference type="PANTHER" id="PTHR30435:SF1">
    <property type="entry name" value="FLAGELLAR HOOK PROTEIN FLGE"/>
    <property type="match status" value="1"/>
</dbReference>
<evidence type="ECO:0000256" key="1">
    <source>
        <dbReference type="ARBA" id="ARBA00004117"/>
    </source>
</evidence>
<keyword evidence="9" id="KW-0969">Cilium</keyword>
<dbReference type="RefSeq" id="WP_345247478.1">
    <property type="nucleotide sequence ID" value="NZ_BAABFO010000005.1"/>
</dbReference>
<proteinExistence type="inferred from homology"/>
<dbReference type="InterPro" id="IPR020013">
    <property type="entry name" value="Flagellar_FlgE/F/G"/>
</dbReference>
<dbReference type="InterPro" id="IPR011491">
    <property type="entry name" value="FlgE_D2"/>
</dbReference>
<dbReference type="PANTHER" id="PTHR30435">
    <property type="entry name" value="FLAGELLAR PROTEIN"/>
    <property type="match status" value="1"/>
</dbReference>
<keyword evidence="9" id="KW-0966">Cell projection</keyword>
<evidence type="ECO:0000259" key="8">
    <source>
        <dbReference type="Pfam" id="PF22692"/>
    </source>
</evidence>
<keyword evidence="3 4" id="KW-0975">Bacterial flagellum</keyword>
<dbReference type="Pfam" id="PF07559">
    <property type="entry name" value="FlgE_D2"/>
    <property type="match status" value="1"/>
</dbReference>
<organism evidence="9 10">
    <name type="scientific">Pigmentiphaga soli</name>
    <dbReference type="NCBI Taxonomy" id="1007095"/>
    <lineage>
        <taxon>Bacteria</taxon>
        <taxon>Pseudomonadati</taxon>
        <taxon>Pseudomonadota</taxon>
        <taxon>Betaproteobacteria</taxon>
        <taxon>Burkholderiales</taxon>
        <taxon>Alcaligenaceae</taxon>
        <taxon>Pigmentiphaga</taxon>
    </lineage>
</organism>
<evidence type="ECO:0000256" key="4">
    <source>
        <dbReference type="RuleBase" id="RU362116"/>
    </source>
</evidence>
<evidence type="ECO:0000256" key="2">
    <source>
        <dbReference type="ARBA" id="ARBA00009677"/>
    </source>
</evidence>
<dbReference type="PROSITE" id="PS00588">
    <property type="entry name" value="FLAGELLA_BB_ROD"/>
    <property type="match status" value="1"/>
</dbReference>
<evidence type="ECO:0000259" key="6">
    <source>
        <dbReference type="Pfam" id="PF06429"/>
    </source>
</evidence>
<dbReference type="Gene3D" id="2.60.98.20">
    <property type="entry name" value="Flagellar hook protein FlgE"/>
    <property type="match status" value="1"/>
</dbReference>
<evidence type="ECO:0000313" key="9">
    <source>
        <dbReference type="EMBL" id="GAA4327753.1"/>
    </source>
</evidence>
<comment type="caution">
    <text evidence="9">The sequence shown here is derived from an EMBL/GenBank/DDBJ whole genome shotgun (WGS) entry which is preliminary data.</text>
</comment>
<gene>
    <name evidence="9" type="primary">flgE</name>
    <name evidence="9" type="ORF">GCM10023144_12710</name>
</gene>
<comment type="similarity">
    <text evidence="2 4">Belongs to the flagella basal body rod proteins family.</text>
</comment>
<dbReference type="Pfam" id="PF00460">
    <property type="entry name" value="Flg_bb_rod"/>
    <property type="match status" value="1"/>
</dbReference>
<dbReference type="InterPro" id="IPR001444">
    <property type="entry name" value="Flag_bb_rod_N"/>
</dbReference>
<name>A0ABP8GNT9_9BURK</name>
<dbReference type="InterPro" id="IPR019776">
    <property type="entry name" value="Flagellar_basal_body_rod_CS"/>
</dbReference>
<dbReference type="NCBIfam" id="NF004238">
    <property type="entry name" value="PRK05682.1-1"/>
    <property type="match status" value="1"/>
</dbReference>
<evidence type="ECO:0000313" key="10">
    <source>
        <dbReference type="Proteomes" id="UP001501671"/>
    </source>
</evidence>
<dbReference type="InterPro" id="IPR037925">
    <property type="entry name" value="FlgE/F/G-like"/>
</dbReference>
<dbReference type="Pfam" id="PF06429">
    <property type="entry name" value="Flg_bbr_C"/>
    <property type="match status" value="1"/>
</dbReference>
<dbReference type="Proteomes" id="UP001501671">
    <property type="component" value="Unassembled WGS sequence"/>
</dbReference>
<comment type="subcellular location">
    <subcellularLocation>
        <location evidence="1 4">Bacterial flagellum basal body</location>
    </subcellularLocation>
</comment>
<dbReference type="NCBIfam" id="TIGR02490">
    <property type="entry name" value="flgF"/>
    <property type="match status" value="1"/>
</dbReference>
<accession>A0ABP8GNT9</accession>
<dbReference type="InterPro" id="IPR053967">
    <property type="entry name" value="LlgE_F_G-like_D1"/>
</dbReference>